<evidence type="ECO:0000256" key="11">
    <source>
        <dbReference type="ARBA" id="ARBA00030238"/>
    </source>
</evidence>
<evidence type="ECO:0000256" key="4">
    <source>
        <dbReference type="ARBA" id="ARBA00022729"/>
    </source>
</evidence>
<keyword evidence="7" id="KW-0326">Glycosidase</keyword>
<dbReference type="Gene3D" id="2.60.40.1110">
    <property type="match status" value="1"/>
</dbReference>
<evidence type="ECO:0000256" key="1">
    <source>
        <dbReference type="ARBA" id="ARBA00000548"/>
    </source>
</evidence>
<dbReference type="OrthoDB" id="9805159at2"/>
<dbReference type="STRING" id="1160091.B9T39_02465"/>
<evidence type="ECO:0000256" key="3">
    <source>
        <dbReference type="ARBA" id="ARBA00012595"/>
    </source>
</evidence>
<dbReference type="CDD" id="cd11341">
    <property type="entry name" value="AmyAc_Pullulanase_LD-like"/>
    <property type="match status" value="1"/>
</dbReference>
<evidence type="ECO:0000256" key="10">
    <source>
        <dbReference type="ARBA" id="ARBA00029618"/>
    </source>
</evidence>
<dbReference type="SUPFAM" id="SSF49452">
    <property type="entry name" value="Starch-binding domain-like"/>
    <property type="match status" value="1"/>
</dbReference>
<dbReference type="InterPro" id="IPR004193">
    <property type="entry name" value="Glyco_hydro_13_N"/>
</dbReference>
<dbReference type="Pfam" id="PF03714">
    <property type="entry name" value="PUD"/>
    <property type="match status" value="1"/>
</dbReference>
<dbReference type="GO" id="GO:0051060">
    <property type="term" value="F:pullulanase activity"/>
    <property type="evidence" value="ECO:0007669"/>
    <property type="project" value="UniProtKB-EC"/>
</dbReference>
<evidence type="ECO:0000256" key="12">
    <source>
        <dbReference type="ARBA" id="ARBA00031076"/>
    </source>
</evidence>
<dbReference type="GO" id="GO:0030246">
    <property type="term" value="F:carbohydrate binding"/>
    <property type="evidence" value="ECO:0007669"/>
    <property type="project" value="InterPro"/>
</dbReference>
<dbReference type="SMART" id="SM00642">
    <property type="entry name" value="Aamy"/>
    <property type="match status" value="1"/>
</dbReference>
<comment type="catalytic activity">
    <reaction evidence="8">
        <text>Hydrolysis of (1-&gt;6)-alpha-D-glucosidic linkages in pullulan, amylopectin and glycogen, and in the alpha- and beta-limit dextrins of amylopectin and glycogen.</text>
        <dbReference type="EC" id="3.2.1.41"/>
    </reaction>
</comment>
<sequence length="787" mass="87769">MVSVSAEAWPQSCVPWSDGENILTLRIHYHASSREDLDVRASIWAWRDSEDEGKEFSFEQSHASGFLYEAIISSRDTHINFLLKTPDFTHTSPDYRVKLRQDVPVTDVWLVEGDETLYYSPRAARTSPNYTAPDADPHAFDMVRNAQSFDETYAFDGWLGVRTGAGQNSDHNAHTTAHFRLWAPTAQDVDLLLFESAEDGAPLERIVPMRREGEMGSKGVWEASAQIRKNQAYAYSLQHTDGARVRTVDPYAHACTADGMRGVVVADASPASTALSSAPWRLENPNRAVICELHVRDFTISHTSGVPRALRGTYLGACERGTVNSFGDATGLDYVVQQGFTHVQLMPVARRVHHHLSASTVQYNWGYDPLHYMVPESVYATDPSDPLAPRRELKHLIAQFHEAGLGVVLDVVFNHTFSSAAHPFQLTVPDYFYRLDLVTGEPFDGSGCGNEVASERAMVRRYIVDTVLYWAREYGVDGFRFDLMGLLDVETMRQVRARLDEIDPRILVYGEGWDMGTALAPAQRAMKANAGLVPRVGFFNDDVRDAVKGGEVFGELKRGFVSGAPTEGVLAKCVLGSDELSEYSTPSQVVNYIDAHDNYTLRDLLTAVDGSDGPEKRELANALNLVMQGVCFMHLGQEFGRTKVVGSGEDAQKRAMNSYNAPDSVNRINWDLVSENEHSVDLVRQLIQMKTAGEFFSFESFEDIRAHVYVWSALDGTGILGFDVTNTRRDTTYRIVATTVDVPEENVLKDMPDARVIFTNNSWDAQKNESIPPCSLVIFEETHKNSF</sequence>
<keyword evidence="4" id="KW-0732">Signal</keyword>
<evidence type="ECO:0000313" key="14">
    <source>
        <dbReference type="EMBL" id="OTA29717.1"/>
    </source>
</evidence>
<dbReference type="CDD" id="cd02860">
    <property type="entry name" value="E_set_Pullulanase"/>
    <property type="match status" value="1"/>
</dbReference>
<dbReference type="PANTHER" id="PTHR43002">
    <property type="entry name" value="GLYCOGEN DEBRANCHING ENZYME"/>
    <property type="match status" value="1"/>
</dbReference>
<dbReference type="Proteomes" id="UP000243540">
    <property type="component" value="Unassembled WGS sequence"/>
</dbReference>
<comment type="caution">
    <text evidence="14">The sequence shown here is derived from an EMBL/GenBank/DDBJ whole genome shotgun (WGS) entry which is preliminary data.</text>
</comment>
<dbReference type="GO" id="GO:0004556">
    <property type="term" value="F:alpha-amylase activity"/>
    <property type="evidence" value="ECO:0007669"/>
    <property type="project" value="UniProtKB-EC"/>
</dbReference>
<dbReference type="RefSeq" id="WP_086106245.1">
    <property type="nucleotide sequence ID" value="NZ_NEKB01000004.1"/>
</dbReference>
<dbReference type="InterPro" id="IPR006047">
    <property type="entry name" value="GH13_cat_dom"/>
</dbReference>
<dbReference type="NCBIfam" id="TIGR02104">
    <property type="entry name" value="pulA_typeI"/>
    <property type="match status" value="1"/>
</dbReference>
<evidence type="ECO:0000256" key="5">
    <source>
        <dbReference type="ARBA" id="ARBA00022801"/>
    </source>
</evidence>
<feature type="domain" description="Glycosyl hydrolase family 13 catalytic" evidence="13">
    <location>
        <begin position="320"/>
        <end position="671"/>
    </location>
</feature>
<proteinExistence type="inferred from homology"/>
<dbReference type="EMBL" id="NEKC01000004">
    <property type="protein sequence ID" value="OTA29717.1"/>
    <property type="molecule type" value="Genomic_DNA"/>
</dbReference>
<evidence type="ECO:0000256" key="7">
    <source>
        <dbReference type="ARBA" id="ARBA00023295"/>
    </source>
</evidence>
<dbReference type="AlphaFoldDB" id="A0A1Y2SVF3"/>
<dbReference type="InterPro" id="IPR005323">
    <property type="entry name" value="CBM41_pullulanase"/>
</dbReference>
<dbReference type="EC" id="3.2.1.41" evidence="9"/>
<keyword evidence="6" id="KW-0106">Calcium</keyword>
<evidence type="ECO:0000256" key="8">
    <source>
        <dbReference type="ARBA" id="ARBA00023965"/>
    </source>
</evidence>
<evidence type="ECO:0000256" key="6">
    <source>
        <dbReference type="ARBA" id="ARBA00022837"/>
    </source>
</evidence>
<reference evidence="14 15" key="1">
    <citation type="submission" date="2017-04" db="EMBL/GenBank/DDBJ databases">
        <title>Draft genome sequences of Alloscardovia macacae UMA81211 and UMA81212 isolated from the feces of a rhesus macaque (Macaca mulatta).</title>
        <authorList>
            <person name="Albert K."/>
            <person name="Sela D.A."/>
        </authorList>
    </citation>
    <scope>NUCLEOTIDE SEQUENCE [LARGE SCALE GENOMIC DNA]</scope>
    <source>
        <strain evidence="14 15">UMA81212</strain>
    </source>
</reference>
<dbReference type="InterPro" id="IPR017853">
    <property type="entry name" value="GH"/>
</dbReference>
<dbReference type="SUPFAM" id="SSF81296">
    <property type="entry name" value="E set domains"/>
    <property type="match status" value="1"/>
</dbReference>
<keyword evidence="5" id="KW-0378">Hydrolase</keyword>
<name>A0A1Y2SVF3_9BIFI</name>
<organism evidence="14 15">
    <name type="scientific">Alloscardovia macacae</name>
    <dbReference type="NCBI Taxonomy" id="1160091"/>
    <lineage>
        <taxon>Bacteria</taxon>
        <taxon>Bacillati</taxon>
        <taxon>Actinomycetota</taxon>
        <taxon>Actinomycetes</taxon>
        <taxon>Bifidobacteriales</taxon>
        <taxon>Bifidobacteriaceae</taxon>
        <taxon>Alloscardovia</taxon>
    </lineage>
</organism>
<dbReference type="SUPFAM" id="SSF51445">
    <property type="entry name" value="(Trans)glycosidases"/>
    <property type="match status" value="1"/>
</dbReference>
<dbReference type="InterPro" id="IPR014756">
    <property type="entry name" value="Ig_E-set"/>
</dbReference>
<dbReference type="InterPro" id="IPR013784">
    <property type="entry name" value="Carb-bd-like_fold"/>
</dbReference>
<comment type="catalytic activity">
    <reaction evidence="1">
        <text>Endohydrolysis of (1-&gt;4)-alpha-D-glucosidic linkages in polysaccharides containing three or more (1-&gt;4)-alpha-linked D-glucose units.</text>
        <dbReference type="EC" id="3.2.1.1"/>
    </reaction>
</comment>
<evidence type="ECO:0000256" key="9">
    <source>
        <dbReference type="ARBA" id="ARBA00024062"/>
    </source>
</evidence>
<dbReference type="InterPro" id="IPR011840">
    <property type="entry name" value="PulA_typeI"/>
</dbReference>
<dbReference type="EC" id="3.2.1.1" evidence="3"/>
<gene>
    <name evidence="14" type="ORF">B9T39_02465</name>
</gene>
<dbReference type="Gene3D" id="2.60.40.10">
    <property type="entry name" value="Immunoglobulins"/>
    <property type="match status" value="1"/>
</dbReference>
<comment type="similarity">
    <text evidence="2">Belongs to the glycosyl hydrolase 13 family.</text>
</comment>
<evidence type="ECO:0000256" key="2">
    <source>
        <dbReference type="ARBA" id="ARBA00008061"/>
    </source>
</evidence>
<evidence type="ECO:0000259" key="13">
    <source>
        <dbReference type="SMART" id="SM00642"/>
    </source>
</evidence>
<dbReference type="Gene3D" id="3.20.20.80">
    <property type="entry name" value="Glycosidases"/>
    <property type="match status" value="1"/>
</dbReference>
<accession>A0A1Y2SVF3</accession>
<dbReference type="GO" id="GO:0005975">
    <property type="term" value="P:carbohydrate metabolic process"/>
    <property type="evidence" value="ECO:0007669"/>
    <property type="project" value="InterPro"/>
</dbReference>
<dbReference type="Pfam" id="PF02922">
    <property type="entry name" value="CBM_48"/>
    <property type="match status" value="1"/>
</dbReference>
<protein>
    <recommendedName>
        <fullName evidence="11">1,4-alpha-D-glucan glucanohydrolase</fullName>
        <ecNumber evidence="3">3.2.1.1</ecNumber>
        <ecNumber evidence="9">3.2.1.41</ecNumber>
    </recommendedName>
    <alternativeName>
        <fullName evidence="10">Alpha-dextrin endo-1,6-alpha-glucosidase</fullName>
    </alternativeName>
    <alternativeName>
        <fullName evidence="12">Pullulan 6-glucanohydrolase</fullName>
    </alternativeName>
</protein>
<evidence type="ECO:0000313" key="15">
    <source>
        <dbReference type="Proteomes" id="UP000243540"/>
    </source>
</evidence>
<dbReference type="InterPro" id="IPR013783">
    <property type="entry name" value="Ig-like_fold"/>
</dbReference>